<dbReference type="Gene3D" id="1.20.1070.10">
    <property type="entry name" value="Rhodopsin 7-helix transmembrane proteins"/>
    <property type="match status" value="1"/>
</dbReference>
<evidence type="ECO:0000256" key="9">
    <source>
        <dbReference type="SAM" id="MobiDB-lite"/>
    </source>
</evidence>
<keyword evidence="3 10" id="KW-1133">Transmembrane helix</keyword>
<feature type="transmembrane region" description="Helical" evidence="10">
    <location>
        <begin position="116"/>
        <end position="136"/>
    </location>
</feature>
<dbReference type="Proteomes" id="UP000887575">
    <property type="component" value="Unassembled WGS sequence"/>
</dbReference>
<keyword evidence="8" id="KW-0844">Vision</keyword>
<dbReference type="GO" id="GO:0004930">
    <property type="term" value="F:G protein-coupled receptor activity"/>
    <property type="evidence" value="ECO:0007669"/>
    <property type="project" value="UniProtKB-KW"/>
</dbReference>
<protein>
    <recommendedName>
        <fullName evidence="11">G-protein coupled receptors family 1 profile domain-containing protein</fullName>
    </recommendedName>
</protein>
<evidence type="ECO:0000256" key="7">
    <source>
        <dbReference type="ARBA" id="ARBA00023224"/>
    </source>
</evidence>
<organism evidence="12 13">
    <name type="scientific">Mesorhabditis belari</name>
    <dbReference type="NCBI Taxonomy" id="2138241"/>
    <lineage>
        <taxon>Eukaryota</taxon>
        <taxon>Metazoa</taxon>
        <taxon>Ecdysozoa</taxon>
        <taxon>Nematoda</taxon>
        <taxon>Chromadorea</taxon>
        <taxon>Rhabditida</taxon>
        <taxon>Rhabditina</taxon>
        <taxon>Rhabditomorpha</taxon>
        <taxon>Rhabditoidea</taxon>
        <taxon>Rhabditidae</taxon>
        <taxon>Mesorhabditinae</taxon>
        <taxon>Mesorhabditis</taxon>
    </lineage>
</organism>
<evidence type="ECO:0000256" key="8">
    <source>
        <dbReference type="ARBA" id="ARBA00023305"/>
    </source>
</evidence>
<keyword evidence="5 10" id="KW-0472">Membrane</keyword>
<evidence type="ECO:0000256" key="5">
    <source>
        <dbReference type="ARBA" id="ARBA00023136"/>
    </source>
</evidence>
<comment type="subcellular location">
    <subcellularLocation>
        <location evidence="1">Membrane</location>
        <topology evidence="1">Multi-pass membrane protein</topology>
    </subcellularLocation>
</comment>
<evidence type="ECO:0000256" key="1">
    <source>
        <dbReference type="ARBA" id="ARBA00004141"/>
    </source>
</evidence>
<feature type="transmembrane region" description="Helical" evidence="10">
    <location>
        <begin position="6"/>
        <end position="29"/>
    </location>
</feature>
<keyword evidence="2 10" id="KW-0812">Transmembrane</keyword>
<evidence type="ECO:0000256" key="2">
    <source>
        <dbReference type="ARBA" id="ARBA00022692"/>
    </source>
</evidence>
<evidence type="ECO:0000256" key="3">
    <source>
        <dbReference type="ARBA" id="ARBA00022989"/>
    </source>
</evidence>
<evidence type="ECO:0000256" key="10">
    <source>
        <dbReference type="SAM" id="Phobius"/>
    </source>
</evidence>
<keyword evidence="4" id="KW-0297">G-protein coupled receptor</keyword>
<evidence type="ECO:0000259" key="11">
    <source>
        <dbReference type="PROSITE" id="PS50262"/>
    </source>
</evidence>
<evidence type="ECO:0000256" key="4">
    <source>
        <dbReference type="ARBA" id="ARBA00023040"/>
    </source>
</evidence>
<feature type="transmembrane region" description="Helical" evidence="10">
    <location>
        <begin position="241"/>
        <end position="259"/>
    </location>
</feature>
<reference evidence="13" key="1">
    <citation type="submission" date="2024-02" db="UniProtKB">
        <authorList>
            <consortium name="WormBaseParasite"/>
        </authorList>
    </citation>
    <scope>IDENTIFICATION</scope>
</reference>
<dbReference type="Pfam" id="PF00001">
    <property type="entry name" value="7tm_1"/>
    <property type="match status" value="1"/>
</dbReference>
<dbReference type="WBParaSite" id="MBELARI_LOCUS21485">
    <property type="protein sequence ID" value="MBELARI_LOCUS21485"/>
    <property type="gene ID" value="MBELARI_LOCUS21485"/>
</dbReference>
<feature type="region of interest" description="Disordered" evidence="9">
    <location>
        <begin position="352"/>
        <end position="375"/>
    </location>
</feature>
<accession>A0AAF3F4Q1</accession>
<name>A0AAF3F4Q1_9BILA</name>
<dbReference type="SUPFAM" id="SSF81321">
    <property type="entry name" value="Family A G protein-coupled receptor-like"/>
    <property type="match status" value="1"/>
</dbReference>
<dbReference type="PROSITE" id="PS50262">
    <property type="entry name" value="G_PROTEIN_RECEP_F1_2"/>
    <property type="match status" value="1"/>
</dbReference>
<feature type="transmembrane region" description="Helical" evidence="10">
    <location>
        <begin position="271"/>
        <end position="295"/>
    </location>
</feature>
<evidence type="ECO:0000313" key="13">
    <source>
        <dbReference type="WBParaSite" id="MBELARI_LOCUS21485"/>
    </source>
</evidence>
<feature type="transmembrane region" description="Helical" evidence="10">
    <location>
        <begin position="41"/>
        <end position="63"/>
    </location>
</feature>
<feature type="transmembrane region" description="Helical" evidence="10">
    <location>
        <begin position="181"/>
        <end position="205"/>
    </location>
</feature>
<keyword evidence="12" id="KW-1185">Reference proteome</keyword>
<proteinExistence type="predicted"/>
<dbReference type="PANTHER" id="PTHR24240">
    <property type="entry name" value="OPSIN"/>
    <property type="match status" value="1"/>
</dbReference>
<keyword evidence="8" id="KW-0716">Sensory transduction</keyword>
<dbReference type="InterPro" id="IPR050125">
    <property type="entry name" value="GPCR_opsins"/>
</dbReference>
<dbReference type="GO" id="GO:0016020">
    <property type="term" value="C:membrane"/>
    <property type="evidence" value="ECO:0007669"/>
    <property type="project" value="UniProtKB-SubCell"/>
</dbReference>
<dbReference type="InterPro" id="IPR000276">
    <property type="entry name" value="GPCR_Rhodpsn"/>
</dbReference>
<dbReference type="GO" id="GO:0007601">
    <property type="term" value="P:visual perception"/>
    <property type="evidence" value="ECO:0007669"/>
    <property type="project" value="UniProtKB-KW"/>
</dbReference>
<dbReference type="AlphaFoldDB" id="A0AAF3F4Q1"/>
<evidence type="ECO:0000256" key="6">
    <source>
        <dbReference type="ARBA" id="ARBA00023170"/>
    </source>
</evidence>
<feature type="transmembrane region" description="Helical" evidence="10">
    <location>
        <begin position="75"/>
        <end position="96"/>
    </location>
</feature>
<feature type="domain" description="G-protein coupled receptors family 1 profile" evidence="11">
    <location>
        <begin position="20"/>
        <end position="292"/>
    </location>
</feature>
<sequence>MHHPTIITNLIFFSTAPLLFNLISIPCILTKSLTASSLPILVLLLVDCALSALLTVPLYGFLTESGVYDETTCDLYGALDMCLSLWQVSIVTLISFDRYIATLQPKWGSFRNIQTYTRCLFVEFFICLSWSALPILGFGRYSSFFNGHICSLDFTLGESGGAKRTGNTSIDEYHDSQATRYMSLLTATFILFFLIPVCVASSLYYSVADHVDRSTSAEAREDPNAKTTLYTWAPNGHVTKVGLGCVIISTVPYLAYAFVCLDPSSFSSRGMAFFLTPLMVSRISTLLIPLFYVWVNPELFDIETKVLKRLRRRPPPPKSYQTINLIADLPCQTLPILTPTVPRRQLPQIPAHLISPSRTPRNTLHVPGEQRPLLA</sequence>
<keyword evidence="6" id="KW-0675">Receptor</keyword>
<evidence type="ECO:0000313" key="12">
    <source>
        <dbReference type="Proteomes" id="UP000887575"/>
    </source>
</evidence>
<keyword evidence="7" id="KW-0807">Transducer</keyword>
<dbReference type="InterPro" id="IPR017452">
    <property type="entry name" value="GPCR_Rhodpsn_7TM"/>
</dbReference>